<evidence type="ECO:0000313" key="5">
    <source>
        <dbReference type="EMBL" id="AKJ67585.1"/>
    </source>
</evidence>
<dbReference type="STRING" id="445709.ABW99_04450"/>
<proteinExistence type="inferred from homology"/>
<dbReference type="Pfam" id="PF03965">
    <property type="entry name" value="Penicillinase_R"/>
    <property type="match status" value="1"/>
</dbReference>
<organism evidence="5 6">
    <name type="scientific">Pandoraea thiooxydans</name>
    <dbReference type="NCBI Taxonomy" id="445709"/>
    <lineage>
        <taxon>Bacteria</taxon>
        <taxon>Pseudomonadati</taxon>
        <taxon>Pseudomonadota</taxon>
        <taxon>Betaproteobacteria</taxon>
        <taxon>Burkholderiales</taxon>
        <taxon>Burkholderiaceae</taxon>
        <taxon>Pandoraea</taxon>
    </lineage>
</organism>
<name>A0A0G3EKV8_9BURK</name>
<dbReference type="InterPro" id="IPR036388">
    <property type="entry name" value="WH-like_DNA-bd_sf"/>
</dbReference>
<reference evidence="6" key="1">
    <citation type="submission" date="2015-06" db="EMBL/GenBank/DDBJ databases">
        <authorList>
            <person name="Lim Y.L."/>
            <person name="Ee R."/>
            <person name="Yong D."/>
            <person name="How K.Y."/>
            <person name="Yin W.F."/>
            <person name="Chan K.G."/>
        </authorList>
    </citation>
    <scope>NUCLEOTIDE SEQUENCE [LARGE SCALE GENOMIC DNA]</scope>
    <source>
        <strain evidence="6">DSM 25325</strain>
    </source>
</reference>
<evidence type="ECO:0000256" key="1">
    <source>
        <dbReference type="ARBA" id="ARBA00011046"/>
    </source>
</evidence>
<dbReference type="KEGG" id="ptx:ABW99_04450"/>
<keyword evidence="2" id="KW-0805">Transcription regulation</keyword>
<dbReference type="SUPFAM" id="SSF46785">
    <property type="entry name" value="Winged helix' DNA-binding domain"/>
    <property type="match status" value="1"/>
</dbReference>
<dbReference type="EMBL" id="CP011568">
    <property type="protein sequence ID" value="AKJ67585.1"/>
    <property type="molecule type" value="Genomic_DNA"/>
</dbReference>
<dbReference type="AlphaFoldDB" id="A0A0G3EKV8"/>
<dbReference type="InterPro" id="IPR036390">
    <property type="entry name" value="WH_DNA-bd_sf"/>
</dbReference>
<dbReference type="PIRSF" id="PIRSF019455">
    <property type="entry name" value="CopR_AtkY"/>
    <property type="match status" value="1"/>
</dbReference>
<dbReference type="Gene3D" id="1.10.10.10">
    <property type="entry name" value="Winged helix-like DNA-binding domain superfamily/Winged helix DNA-binding domain"/>
    <property type="match status" value="1"/>
</dbReference>
<evidence type="ECO:0000256" key="2">
    <source>
        <dbReference type="ARBA" id="ARBA00023015"/>
    </source>
</evidence>
<keyword evidence="3" id="KW-0238">DNA-binding</keyword>
<dbReference type="InterPro" id="IPR005650">
    <property type="entry name" value="BlaI_family"/>
</dbReference>
<keyword evidence="4" id="KW-0804">Transcription</keyword>
<dbReference type="OrthoDB" id="4549026at2"/>
<accession>A0A0G3EKV8</accession>
<gene>
    <name evidence="5" type="ORF">ABW99_04450</name>
</gene>
<dbReference type="PATRIC" id="fig|445709.3.peg.953"/>
<evidence type="ECO:0000313" key="6">
    <source>
        <dbReference type="Proteomes" id="UP000036700"/>
    </source>
</evidence>
<evidence type="ECO:0000256" key="3">
    <source>
        <dbReference type="ARBA" id="ARBA00023125"/>
    </source>
</evidence>
<dbReference type="GO" id="GO:0003677">
    <property type="term" value="F:DNA binding"/>
    <property type="evidence" value="ECO:0007669"/>
    <property type="project" value="UniProtKB-KW"/>
</dbReference>
<comment type="similarity">
    <text evidence="1">Belongs to the BlaI transcriptional regulatory family.</text>
</comment>
<keyword evidence="6" id="KW-1185">Reference proteome</keyword>
<dbReference type="Proteomes" id="UP000036700">
    <property type="component" value="Chromosome"/>
</dbReference>
<evidence type="ECO:0008006" key="7">
    <source>
        <dbReference type="Google" id="ProtNLM"/>
    </source>
</evidence>
<dbReference type="RefSeq" id="WP_047213224.1">
    <property type="nucleotide sequence ID" value="NZ_CP011568.3"/>
</dbReference>
<evidence type="ECO:0000256" key="4">
    <source>
        <dbReference type="ARBA" id="ARBA00023163"/>
    </source>
</evidence>
<dbReference type="GO" id="GO:0045892">
    <property type="term" value="P:negative regulation of DNA-templated transcription"/>
    <property type="evidence" value="ECO:0007669"/>
    <property type="project" value="InterPro"/>
</dbReference>
<protein>
    <recommendedName>
        <fullName evidence="7">Transcriptional regulator</fullName>
    </recommendedName>
</protein>
<sequence>MTRYRLPADDLEYAVLSLLWQLGTGSVRTLHERLGEPAGRAYTTTAKVVDRLREKGLIERRREAGGFVYSPAVNQQEVERARARHLMTRFLGAAPHAAVAALVDAVDEIDPVLLEDLERAIQAKRGPGHGT</sequence>